<keyword evidence="3" id="KW-1185">Reference proteome</keyword>
<dbReference type="Gene3D" id="3.10.450.50">
    <property type="match status" value="1"/>
</dbReference>
<dbReference type="Proteomes" id="UP001324380">
    <property type="component" value="Chromosome"/>
</dbReference>
<name>A0ABZ0THL4_9SPHI</name>
<evidence type="ECO:0000313" key="2">
    <source>
        <dbReference type="EMBL" id="WPU92685.1"/>
    </source>
</evidence>
<feature type="domain" description="SnoaL-like" evidence="1">
    <location>
        <begin position="1"/>
        <end position="117"/>
    </location>
</feature>
<reference evidence="2 3" key="1">
    <citation type="submission" date="2023-11" db="EMBL/GenBank/DDBJ databases">
        <title>Analysis of the Genomes of Mucilaginibacter gossypii cycad 4 and M. sabulilitoris SNA2: microbes with the potential for plant growth promotion.</title>
        <authorList>
            <person name="Hirsch A.M."/>
            <person name="Humm E."/>
            <person name="Rubbi M."/>
            <person name="Del Vecchio G."/>
            <person name="Ha S.M."/>
            <person name="Pellegrini M."/>
            <person name="Gunsalus R.P."/>
        </authorList>
    </citation>
    <scope>NUCLEOTIDE SEQUENCE [LARGE SCALE GENOMIC DNA]</scope>
    <source>
        <strain evidence="2 3">SNA2</strain>
    </source>
</reference>
<protein>
    <submittedName>
        <fullName evidence="2">Nuclear transport factor 2 family protein</fullName>
    </submittedName>
</protein>
<evidence type="ECO:0000259" key="1">
    <source>
        <dbReference type="Pfam" id="PF20409"/>
    </source>
</evidence>
<dbReference type="InterPro" id="IPR046860">
    <property type="entry name" value="SnoaL_5"/>
</dbReference>
<dbReference type="RefSeq" id="WP_321561845.1">
    <property type="nucleotide sequence ID" value="NZ_CP139558.1"/>
</dbReference>
<accession>A0ABZ0THL4</accession>
<organism evidence="2 3">
    <name type="scientific">Mucilaginibacter sabulilitoris</name>
    <dbReference type="NCBI Taxonomy" id="1173583"/>
    <lineage>
        <taxon>Bacteria</taxon>
        <taxon>Pseudomonadati</taxon>
        <taxon>Bacteroidota</taxon>
        <taxon>Sphingobacteriia</taxon>
        <taxon>Sphingobacteriales</taxon>
        <taxon>Sphingobacteriaceae</taxon>
        <taxon>Mucilaginibacter</taxon>
    </lineage>
</organism>
<dbReference type="SUPFAM" id="SSF54427">
    <property type="entry name" value="NTF2-like"/>
    <property type="match status" value="1"/>
</dbReference>
<proteinExistence type="predicted"/>
<evidence type="ECO:0000313" key="3">
    <source>
        <dbReference type="Proteomes" id="UP001324380"/>
    </source>
</evidence>
<dbReference type="EMBL" id="CP139558">
    <property type="protein sequence ID" value="WPU92685.1"/>
    <property type="molecule type" value="Genomic_DNA"/>
</dbReference>
<gene>
    <name evidence="2" type="ORF">SNE25_25510</name>
</gene>
<sequence>MNTQEVADKLVQLCREGKNVEAINELYADNIVSHEPKGTPMELTEGKNAVLDKTNQWYAMVEEYHGGSISDPIVSGNFFSCAMDMDVTYKGMGRSEMNEIAVYEVKDGKIVSERFHYDVPMA</sequence>
<dbReference type="InterPro" id="IPR032710">
    <property type="entry name" value="NTF2-like_dom_sf"/>
</dbReference>
<dbReference type="Pfam" id="PF20409">
    <property type="entry name" value="SnoaL_5"/>
    <property type="match status" value="1"/>
</dbReference>